<evidence type="ECO:0000313" key="3">
    <source>
        <dbReference type="EMBL" id="GGH81953.1"/>
    </source>
</evidence>
<comment type="caution">
    <text evidence="3">The sequence shown here is derived from an EMBL/GenBank/DDBJ whole genome shotgun (WGS) entry which is preliminary data.</text>
</comment>
<proteinExistence type="predicted"/>
<sequence length="58" mass="6271">MKKLKIALVTLALAAVFGLVSHSSFNFSNHDHPGQADSREGGYPTPSSYKTIPEDLPE</sequence>
<evidence type="ECO:0000256" key="2">
    <source>
        <dbReference type="SAM" id="SignalP"/>
    </source>
</evidence>
<evidence type="ECO:0000256" key="1">
    <source>
        <dbReference type="SAM" id="MobiDB-lite"/>
    </source>
</evidence>
<dbReference type="RefSeq" id="WP_188497320.1">
    <property type="nucleotide sequence ID" value="NZ_BMFV01000014.1"/>
</dbReference>
<gene>
    <name evidence="3" type="ORF">GCM10007096_20610</name>
</gene>
<name>A0A8J3EM42_9BACL</name>
<feature type="signal peptide" evidence="2">
    <location>
        <begin position="1"/>
        <end position="22"/>
    </location>
</feature>
<protein>
    <recommendedName>
        <fullName evidence="5">Phr family secreted Rap phosphatase inhibitor</fullName>
    </recommendedName>
</protein>
<feature type="region of interest" description="Disordered" evidence="1">
    <location>
        <begin position="28"/>
        <end position="58"/>
    </location>
</feature>
<accession>A0A8J3EM42</accession>
<reference evidence="3" key="2">
    <citation type="submission" date="2020-09" db="EMBL/GenBank/DDBJ databases">
        <authorList>
            <person name="Sun Q."/>
            <person name="Zhou Y."/>
        </authorList>
    </citation>
    <scope>NUCLEOTIDE SEQUENCE</scope>
    <source>
        <strain evidence="3">CGMCC 1.12777</strain>
    </source>
</reference>
<reference evidence="3" key="1">
    <citation type="journal article" date="2014" name="Int. J. Syst. Evol. Microbiol.">
        <title>Complete genome sequence of Corynebacterium casei LMG S-19264T (=DSM 44701T), isolated from a smear-ripened cheese.</title>
        <authorList>
            <consortium name="US DOE Joint Genome Institute (JGI-PGF)"/>
            <person name="Walter F."/>
            <person name="Albersmeier A."/>
            <person name="Kalinowski J."/>
            <person name="Ruckert C."/>
        </authorList>
    </citation>
    <scope>NUCLEOTIDE SEQUENCE</scope>
    <source>
        <strain evidence="3">CGMCC 1.12777</strain>
    </source>
</reference>
<evidence type="ECO:0008006" key="5">
    <source>
        <dbReference type="Google" id="ProtNLM"/>
    </source>
</evidence>
<keyword evidence="4" id="KW-1185">Reference proteome</keyword>
<dbReference type="Proteomes" id="UP000656813">
    <property type="component" value="Unassembled WGS sequence"/>
</dbReference>
<feature type="compositionally biased region" description="Basic and acidic residues" evidence="1">
    <location>
        <begin position="29"/>
        <end position="40"/>
    </location>
</feature>
<feature type="chain" id="PRO_5038854342" description="Phr family secreted Rap phosphatase inhibitor" evidence="2">
    <location>
        <begin position="23"/>
        <end position="58"/>
    </location>
</feature>
<evidence type="ECO:0000313" key="4">
    <source>
        <dbReference type="Proteomes" id="UP000656813"/>
    </source>
</evidence>
<dbReference type="EMBL" id="BMFV01000014">
    <property type="protein sequence ID" value="GGH81953.1"/>
    <property type="molecule type" value="Genomic_DNA"/>
</dbReference>
<dbReference type="AlphaFoldDB" id="A0A8J3EM42"/>
<keyword evidence="2" id="KW-0732">Signal</keyword>
<organism evidence="3 4">
    <name type="scientific">Pullulanibacillus pueri</name>
    <dbReference type="NCBI Taxonomy" id="1437324"/>
    <lineage>
        <taxon>Bacteria</taxon>
        <taxon>Bacillati</taxon>
        <taxon>Bacillota</taxon>
        <taxon>Bacilli</taxon>
        <taxon>Bacillales</taxon>
        <taxon>Sporolactobacillaceae</taxon>
        <taxon>Pullulanibacillus</taxon>
    </lineage>
</organism>